<sequence>MMKMKYSALLLATSLLAAPALVNAADHHAEQMTGHHEQNMNMKEGCEGEHKGMHKQRHHGQRHHQMMGAKMMDPARFEQHIAKRMEKLETPELKSQFIASYQARLASAEQGRLLRKLMAEHKAEQITDNALKAATLEKITADHKLKQLRIKLMQDKLTEASKG</sequence>
<dbReference type="Proteomes" id="UP000646152">
    <property type="component" value="Unassembled WGS sequence"/>
</dbReference>
<comment type="caution">
    <text evidence="2">The sequence shown here is derived from an EMBL/GenBank/DDBJ whole genome shotgun (WGS) entry which is preliminary data.</text>
</comment>
<dbReference type="EMBL" id="BMKE01000008">
    <property type="protein sequence ID" value="GGB40746.1"/>
    <property type="molecule type" value="Genomic_DNA"/>
</dbReference>
<evidence type="ECO:0000256" key="1">
    <source>
        <dbReference type="SAM" id="SignalP"/>
    </source>
</evidence>
<accession>A0ABQ1IJC0</accession>
<evidence type="ECO:0000313" key="2">
    <source>
        <dbReference type="EMBL" id="GGB40746.1"/>
    </source>
</evidence>
<evidence type="ECO:0008006" key="4">
    <source>
        <dbReference type="Google" id="ProtNLM"/>
    </source>
</evidence>
<organism evidence="2 3">
    <name type="scientific">Oceanisphaera marina</name>
    <dbReference type="NCBI Taxonomy" id="2017550"/>
    <lineage>
        <taxon>Bacteria</taxon>
        <taxon>Pseudomonadati</taxon>
        <taxon>Pseudomonadota</taxon>
        <taxon>Gammaproteobacteria</taxon>
        <taxon>Aeromonadales</taxon>
        <taxon>Aeromonadaceae</taxon>
        <taxon>Oceanisphaera</taxon>
    </lineage>
</organism>
<keyword evidence="1" id="KW-0732">Signal</keyword>
<proteinExistence type="predicted"/>
<dbReference type="RefSeq" id="WP_188629257.1">
    <property type="nucleotide sequence ID" value="NZ_BMKE01000008.1"/>
</dbReference>
<feature type="chain" id="PRO_5045551105" description="Zinc resistance-associated protein" evidence="1">
    <location>
        <begin position="25"/>
        <end position="163"/>
    </location>
</feature>
<name>A0ABQ1IJC0_9GAMM</name>
<gene>
    <name evidence="2" type="ORF">GCM10011502_12590</name>
</gene>
<feature type="signal peptide" evidence="1">
    <location>
        <begin position="1"/>
        <end position="24"/>
    </location>
</feature>
<protein>
    <recommendedName>
        <fullName evidence="4">Zinc resistance-associated protein</fullName>
    </recommendedName>
</protein>
<evidence type="ECO:0000313" key="3">
    <source>
        <dbReference type="Proteomes" id="UP000646152"/>
    </source>
</evidence>
<reference evidence="3" key="1">
    <citation type="journal article" date="2019" name="Int. J. Syst. Evol. Microbiol.">
        <title>The Global Catalogue of Microorganisms (GCM) 10K type strain sequencing project: providing services to taxonomists for standard genome sequencing and annotation.</title>
        <authorList>
            <consortium name="The Broad Institute Genomics Platform"/>
            <consortium name="The Broad Institute Genome Sequencing Center for Infectious Disease"/>
            <person name="Wu L."/>
            <person name="Ma J."/>
        </authorList>
    </citation>
    <scope>NUCLEOTIDE SEQUENCE [LARGE SCALE GENOMIC DNA]</scope>
    <source>
        <strain evidence="3">CGMCC 1.15923</strain>
    </source>
</reference>
<keyword evidence="3" id="KW-1185">Reference proteome</keyword>